<sequence length="87" mass="10005">MKTNPLPGKLEGDLIMGKVIELRLTKKAVYRAAIREVNRMYQLSAGGSDPIIDEASRWAFERGEIDEVMWRDWGAYCVMMLNRLELS</sequence>
<evidence type="ECO:0000313" key="1">
    <source>
        <dbReference type="EMBL" id="HGF34307.1"/>
    </source>
</evidence>
<dbReference type="EMBL" id="DTMF01000195">
    <property type="protein sequence ID" value="HGF34307.1"/>
    <property type="molecule type" value="Genomic_DNA"/>
</dbReference>
<dbReference type="AlphaFoldDB" id="A0A7C3Z1E7"/>
<reference evidence="1" key="1">
    <citation type="journal article" date="2020" name="mSystems">
        <title>Genome- and Community-Level Interaction Insights into Carbon Utilization and Element Cycling Functions of Hydrothermarchaeota in Hydrothermal Sediment.</title>
        <authorList>
            <person name="Zhou Z."/>
            <person name="Liu Y."/>
            <person name="Xu W."/>
            <person name="Pan J."/>
            <person name="Luo Z.H."/>
            <person name="Li M."/>
        </authorList>
    </citation>
    <scope>NUCLEOTIDE SEQUENCE [LARGE SCALE GENOMIC DNA]</scope>
    <source>
        <strain evidence="1">SpSt-897</strain>
    </source>
</reference>
<gene>
    <name evidence="1" type="ORF">ENW96_07960</name>
</gene>
<proteinExistence type="predicted"/>
<comment type="caution">
    <text evidence="1">The sequence shown here is derived from an EMBL/GenBank/DDBJ whole genome shotgun (WGS) entry which is preliminary data.</text>
</comment>
<accession>A0A7C3Z1E7</accession>
<protein>
    <submittedName>
        <fullName evidence="1">Uncharacterized protein</fullName>
    </submittedName>
</protein>
<organism evidence="1">
    <name type="scientific">Desulfobacca acetoxidans</name>
    <dbReference type="NCBI Taxonomy" id="60893"/>
    <lineage>
        <taxon>Bacteria</taxon>
        <taxon>Pseudomonadati</taxon>
        <taxon>Thermodesulfobacteriota</taxon>
        <taxon>Desulfobaccia</taxon>
        <taxon>Desulfobaccales</taxon>
        <taxon>Desulfobaccaceae</taxon>
        <taxon>Desulfobacca</taxon>
    </lineage>
</organism>
<name>A0A7C3Z1E7_9BACT</name>